<dbReference type="Proteomes" id="UP000235965">
    <property type="component" value="Unassembled WGS sequence"/>
</dbReference>
<gene>
    <name evidence="1" type="ORF">B7P43_G11436</name>
</gene>
<protein>
    <submittedName>
        <fullName evidence="1">Uncharacterized protein</fullName>
    </submittedName>
</protein>
<evidence type="ECO:0000313" key="2">
    <source>
        <dbReference type="Proteomes" id="UP000235965"/>
    </source>
</evidence>
<keyword evidence="2" id="KW-1185">Reference proteome</keyword>
<dbReference type="InterPro" id="IPR036397">
    <property type="entry name" value="RNaseH_sf"/>
</dbReference>
<dbReference type="GO" id="GO:0003676">
    <property type="term" value="F:nucleic acid binding"/>
    <property type="evidence" value="ECO:0007669"/>
    <property type="project" value="InterPro"/>
</dbReference>
<proteinExistence type="predicted"/>
<dbReference type="EMBL" id="NEVH01009084">
    <property type="protein sequence ID" value="PNF33716.1"/>
    <property type="molecule type" value="Genomic_DNA"/>
</dbReference>
<dbReference type="Gene3D" id="3.30.420.10">
    <property type="entry name" value="Ribonuclease H-like superfamily/Ribonuclease H"/>
    <property type="match status" value="1"/>
</dbReference>
<evidence type="ECO:0000313" key="1">
    <source>
        <dbReference type="EMBL" id="PNF33716.1"/>
    </source>
</evidence>
<reference evidence="1 2" key="1">
    <citation type="submission" date="2017-12" db="EMBL/GenBank/DDBJ databases">
        <title>Hemimetabolous genomes reveal molecular basis of termite eusociality.</title>
        <authorList>
            <person name="Harrison M.C."/>
            <person name="Jongepier E."/>
            <person name="Robertson H.M."/>
            <person name="Arning N."/>
            <person name="Bitard-Feildel T."/>
            <person name="Chao H."/>
            <person name="Childers C.P."/>
            <person name="Dinh H."/>
            <person name="Doddapaneni H."/>
            <person name="Dugan S."/>
            <person name="Gowin J."/>
            <person name="Greiner C."/>
            <person name="Han Y."/>
            <person name="Hu H."/>
            <person name="Hughes D.S.T."/>
            <person name="Huylmans A.-K."/>
            <person name="Kemena C."/>
            <person name="Kremer L.P.M."/>
            <person name="Lee S.L."/>
            <person name="Lopez-Ezquerra A."/>
            <person name="Mallet L."/>
            <person name="Monroy-Kuhn J.M."/>
            <person name="Moser A."/>
            <person name="Murali S.C."/>
            <person name="Muzny D.M."/>
            <person name="Otani S."/>
            <person name="Piulachs M.-D."/>
            <person name="Poelchau M."/>
            <person name="Qu J."/>
            <person name="Schaub F."/>
            <person name="Wada-Katsumata A."/>
            <person name="Worley K.C."/>
            <person name="Xie Q."/>
            <person name="Ylla G."/>
            <person name="Poulsen M."/>
            <person name="Gibbs R.A."/>
            <person name="Schal C."/>
            <person name="Richards S."/>
            <person name="Belles X."/>
            <person name="Korb J."/>
            <person name="Bornberg-Bauer E."/>
        </authorList>
    </citation>
    <scope>NUCLEOTIDE SEQUENCE [LARGE SCALE GENOMIC DNA]</scope>
    <source>
        <tissue evidence="1">Whole body</tissue>
    </source>
</reference>
<name>A0A2J7QYR5_9NEOP</name>
<dbReference type="InParanoid" id="A0A2J7QYR5"/>
<comment type="caution">
    <text evidence="1">The sequence shown here is derived from an EMBL/GenBank/DDBJ whole genome shotgun (WGS) entry which is preliminary data.</text>
</comment>
<accession>A0A2J7QYR5</accession>
<sequence length="55" mass="6525">MVYVPPLPKSLQDLRNRINRAVETITPEMLQRVWQEFDYRIDLCRVTKGAHIEAL</sequence>
<organism evidence="1 2">
    <name type="scientific">Cryptotermes secundus</name>
    <dbReference type="NCBI Taxonomy" id="105785"/>
    <lineage>
        <taxon>Eukaryota</taxon>
        <taxon>Metazoa</taxon>
        <taxon>Ecdysozoa</taxon>
        <taxon>Arthropoda</taxon>
        <taxon>Hexapoda</taxon>
        <taxon>Insecta</taxon>
        <taxon>Pterygota</taxon>
        <taxon>Neoptera</taxon>
        <taxon>Polyneoptera</taxon>
        <taxon>Dictyoptera</taxon>
        <taxon>Blattodea</taxon>
        <taxon>Blattoidea</taxon>
        <taxon>Termitoidae</taxon>
        <taxon>Kalotermitidae</taxon>
        <taxon>Cryptotermitinae</taxon>
        <taxon>Cryptotermes</taxon>
    </lineage>
</organism>
<dbReference type="AlphaFoldDB" id="A0A2J7QYR5"/>